<dbReference type="PANTHER" id="PTHR45821">
    <property type="entry name" value="SNF2 DOMAIN-CONTAINING PROTEIN CLASSY 2-RELATED"/>
    <property type="match status" value="1"/>
</dbReference>
<feature type="compositionally biased region" description="Polar residues" evidence="7">
    <location>
        <begin position="304"/>
        <end position="315"/>
    </location>
</feature>
<feature type="compositionally biased region" description="Acidic residues" evidence="7">
    <location>
        <begin position="180"/>
        <end position="189"/>
    </location>
</feature>
<dbReference type="InterPro" id="IPR044567">
    <property type="entry name" value="CLSY/DRD1"/>
</dbReference>
<dbReference type="Pfam" id="PF00176">
    <property type="entry name" value="SNF2-rel_dom"/>
    <property type="match status" value="1"/>
</dbReference>
<name>A0A540LXG1_MALBA</name>
<feature type="compositionally biased region" description="Basic residues" evidence="7">
    <location>
        <begin position="197"/>
        <end position="207"/>
    </location>
</feature>
<dbReference type="InterPro" id="IPR027417">
    <property type="entry name" value="P-loop_NTPase"/>
</dbReference>
<dbReference type="SMART" id="SM00487">
    <property type="entry name" value="DEXDc"/>
    <property type="match status" value="1"/>
</dbReference>
<dbReference type="Gene3D" id="3.40.50.10810">
    <property type="entry name" value="Tandem AAA-ATPase domain"/>
    <property type="match status" value="1"/>
</dbReference>
<dbReference type="GO" id="GO:0080188">
    <property type="term" value="P:gene silencing by siRNA-directed DNA methylation"/>
    <property type="evidence" value="ECO:0007669"/>
    <property type="project" value="InterPro"/>
</dbReference>
<feature type="compositionally biased region" description="Basic residues" evidence="7">
    <location>
        <begin position="103"/>
        <end position="113"/>
    </location>
</feature>
<dbReference type="InterPro" id="IPR001650">
    <property type="entry name" value="Helicase_C-like"/>
</dbReference>
<comment type="subcellular location">
    <subcellularLocation>
        <location evidence="1">Nucleus</location>
    </subcellularLocation>
</comment>
<protein>
    <submittedName>
        <fullName evidence="10">Uncharacterized protein</fullName>
    </submittedName>
</protein>
<evidence type="ECO:0000256" key="3">
    <source>
        <dbReference type="ARBA" id="ARBA00022801"/>
    </source>
</evidence>
<feature type="compositionally biased region" description="Basic and acidic residues" evidence="7">
    <location>
        <begin position="380"/>
        <end position="390"/>
    </location>
</feature>
<evidence type="ECO:0000256" key="2">
    <source>
        <dbReference type="ARBA" id="ARBA00022741"/>
    </source>
</evidence>
<feature type="region of interest" description="Disordered" evidence="7">
    <location>
        <begin position="30"/>
        <end position="495"/>
    </location>
</feature>
<dbReference type="Pfam" id="PF00271">
    <property type="entry name" value="Helicase_C"/>
    <property type="match status" value="1"/>
</dbReference>
<feature type="compositionally biased region" description="Basic and acidic residues" evidence="7">
    <location>
        <begin position="39"/>
        <end position="49"/>
    </location>
</feature>
<evidence type="ECO:0000259" key="9">
    <source>
        <dbReference type="PROSITE" id="PS51194"/>
    </source>
</evidence>
<keyword evidence="2" id="KW-0547">Nucleotide-binding</keyword>
<keyword evidence="4" id="KW-0347">Helicase</keyword>
<evidence type="ECO:0000256" key="6">
    <source>
        <dbReference type="ARBA" id="ARBA00023242"/>
    </source>
</evidence>
<dbReference type="GO" id="GO:0005524">
    <property type="term" value="F:ATP binding"/>
    <property type="evidence" value="ECO:0007669"/>
    <property type="project" value="UniProtKB-KW"/>
</dbReference>
<keyword evidence="6" id="KW-0539">Nucleus</keyword>
<evidence type="ECO:0000313" key="10">
    <source>
        <dbReference type="EMBL" id="TQD91195.1"/>
    </source>
</evidence>
<dbReference type="EMBL" id="VIEB01000428">
    <property type="protein sequence ID" value="TQD91195.1"/>
    <property type="molecule type" value="Genomic_DNA"/>
</dbReference>
<dbReference type="GO" id="GO:0005634">
    <property type="term" value="C:nucleus"/>
    <property type="evidence" value="ECO:0007669"/>
    <property type="project" value="UniProtKB-SubCell"/>
</dbReference>
<dbReference type="GO" id="GO:0004386">
    <property type="term" value="F:helicase activity"/>
    <property type="evidence" value="ECO:0007669"/>
    <property type="project" value="UniProtKB-KW"/>
</dbReference>
<comment type="caution">
    <text evidence="10">The sequence shown here is derived from an EMBL/GenBank/DDBJ whole genome shotgun (WGS) entry which is preliminary data.</text>
</comment>
<evidence type="ECO:0000256" key="4">
    <source>
        <dbReference type="ARBA" id="ARBA00022806"/>
    </source>
</evidence>
<feature type="compositionally biased region" description="Acidic residues" evidence="7">
    <location>
        <begin position="287"/>
        <end position="301"/>
    </location>
</feature>
<dbReference type="Gene3D" id="3.40.50.300">
    <property type="entry name" value="P-loop containing nucleotide triphosphate hydrolases"/>
    <property type="match status" value="1"/>
</dbReference>
<dbReference type="PANTHER" id="PTHR45821:SF5">
    <property type="entry name" value="SNF2 DOMAIN-CONTAINING PROTEIN CLASSY 4"/>
    <property type="match status" value="1"/>
</dbReference>
<dbReference type="InterPro" id="IPR038718">
    <property type="entry name" value="SNF2-like_sf"/>
</dbReference>
<feature type="compositionally biased region" description="Basic and acidic residues" evidence="7">
    <location>
        <begin position="442"/>
        <end position="472"/>
    </location>
</feature>
<feature type="domain" description="Helicase ATP-binding" evidence="8">
    <location>
        <begin position="740"/>
        <end position="944"/>
    </location>
</feature>
<keyword evidence="5" id="KW-0067">ATP-binding</keyword>
<dbReference type="STRING" id="106549.A0A540LXG1"/>
<proteinExistence type="predicted"/>
<evidence type="ECO:0000256" key="5">
    <source>
        <dbReference type="ARBA" id="ARBA00022840"/>
    </source>
</evidence>
<feature type="domain" description="Helicase C-terminal" evidence="9">
    <location>
        <begin position="1091"/>
        <end position="1255"/>
    </location>
</feature>
<evidence type="ECO:0000256" key="7">
    <source>
        <dbReference type="SAM" id="MobiDB-lite"/>
    </source>
</evidence>
<evidence type="ECO:0000259" key="8">
    <source>
        <dbReference type="PROSITE" id="PS51192"/>
    </source>
</evidence>
<accession>A0A540LXG1</accession>
<feature type="compositionally biased region" description="Basic and acidic residues" evidence="7">
    <location>
        <begin position="479"/>
        <end position="495"/>
    </location>
</feature>
<feature type="region of interest" description="Disordered" evidence="7">
    <location>
        <begin position="1331"/>
        <end position="1353"/>
    </location>
</feature>
<evidence type="ECO:0000313" key="11">
    <source>
        <dbReference type="Proteomes" id="UP000315295"/>
    </source>
</evidence>
<feature type="compositionally biased region" description="Acidic residues" evidence="7">
    <location>
        <begin position="366"/>
        <end position="379"/>
    </location>
</feature>
<keyword evidence="3" id="KW-0378">Hydrolase</keyword>
<gene>
    <name evidence="10" type="ORF">C1H46_023209</name>
</gene>
<keyword evidence="11" id="KW-1185">Reference proteome</keyword>
<dbReference type="PROSITE" id="PS51194">
    <property type="entry name" value="HELICASE_CTER"/>
    <property type="match status" value="1"/>
</dbReference>
<evidence type="ECO:0000256" key="1">
    <source>
        <dbReference type="ARBA" id="ARBA00004123"/>
    </source>
</evidence>
<sequence length="1381" mass="154687">MDYSLPVAKRTRRGQELYWKEFYENWKKNRTGDKVSVSHPERYVKEKNAQRQKSIHGSKKSSPGSSVEYTYVHDSDESEEEARAYASLDVSDEAEEANAKPPTRSKHNKRLGKRNSSNGSKKCRSGCSIKSESIEVSDHGEKTTAGPSTGAKTCQKMLGKQKSSSGSKIWRSRCSLNFESIDDSDDGEEAAAAPSRGAKREKKVGKRKSCEGSTKWRSNCSMDSESINDSDDGEGATAGPSRGAKREKKVGKRKSSGGSRKRRSGCSMDFESIDVSDGGELPSVEIIGEDSCGENDNDGMDSIDIQSAGSKNGKTSECGPLDLEDSDSDVVYLGEEGVGEGGGGGGGGGGDFVSDSSYETDTLLSSEEESALSDDEDYDPEKSESSEFSKESSSSGGDGQQSDESDGEVNIQRTDKRDAKVKKLENVNERERKKGSRKARKRESVEDNVEVIKVHNIDGREVKKGSHKEGKGKSVKGGVEVKKWQHVGKQENKGHMEKLTNRQSMWETKHCNVLNVLVDSIYEKEEVLQEGSDTLGNEALKDERNPPVAQVTTLPLKFTFGSTSTQPSVPKKQEMDPEEKELWDYLDFDLKSCEIGSTESHEVENQDPLPTVCEENAAALCKRGIHQLMLDEEIGSRCRFCSYLDQEIKYIVPEFVKYPCERFGARVYEPDNPSIFDELQSLDYGSDPHSGCSSHVHAEGTVWDFIPGVQSSMYSHQREGFEFIWNHIAGGIHVEELKRRSSDYSGNGCIISHAPGTGKTRLTIVFLQTYLKLFPKCRPLLIAPRSMLLTWEEEFKKWEFDIPFHNLNNTELSGEENEAAVDLMMKIDGPKSINRVNNSRMLKLYSWAKERSILGISYQLFEKLSGADHSGAEKKGLAEVMRDILVEFPGLVVFDEGHTPRNNKSHIWKALSEIKTKKRILLSGTPFQNNFQELFNTICVVRPMFAASIDSAKFTGDFLRSRARKGNVEKWQWTSVANCSEKVAAEKEQHATEVKEKIAPFVNVYKGSVLQDSLPGLRNSVVVLHPMQLQKKFHQRIQCVKEQFQYEHLEAINSIHPSLLLHEDAFSGDWDRLKELKLNPDAGVKTKFFMELIRLSDALNERVLVFCQYISPLTLARDLLRSQFHWSEGEEVLYMDGKCDMKQRQSSMKIFNDPSSKAKVLLASTKGCCEGISLVGASRVVLLDVTWNPSVERQAISRAYRLGQKKIVYVYHLLMDGTNEEHKYRRQVDKSRLSELVFSDSDRNDSLEKKIRAVSEDKILEEMAQHEKLKHIFESIALLHEDIYFEQLGLSTFEGRRSCPGKYGGCHEHGLVVGLPLTSCSIRNKGLEPQVNKDRFPPIPTTRTSLHPCEKLPRNNDLPGGPFSTRLPSVDCPILGKASNF</sequence>
<dbReference type="GO" id="GO:0016787">
    <property type="term" value="F:hydrolase activity"/>
    <property type="evidence" value="ECO:0007669"/>
    <property type="project" value="UniProtKB-KW"/>
</dbReference>
<feature type="compositionally biased region" description="Basic and acidic residues" evidence="7">
    <location>
        <begin position="132"/>
        <end position="142"/>
    </location>
</feature>
<feature type="compositionally biased region" description="Basic and acidic residues" evidence="7">
    <location>
        <begin position="413"/>
        <end position="432"/>
    </location>
</feature>
<dbReference type="SMART" id="SM00490">
    <property type="entry name" value="HELICc"/>
    <property type="match status" value="1"/>
</dbReference>
<feature type="compositionally biased region" description="Gly residues" evidence="7">
    <location>
        <begin position="339"/>
        <end position="351"/>
    </location>
</feature>
<feature type="compositionally biased region" description="Low complexity" evidence="7">
    <location>
        <begin position="354"/>
        <end position="365"/>
    </location>
</feature>
<dbReference type="InterPro" id="IPR000330">
    <property type="entry name" value="SNF2_N"/>
</dbReference>
<organism evidence="10 11">
    <name type="scientific">Malus baccata</name>
    <name type="common">Siberian crab apple</name>
    <name type="synonym">Pyrus baccata</name>
    <dbReference type="NCBI Taxonomy" id="106549"/>
    <lineage>
        <taxon>Eukaryota</taxon>
        <taxon>Viridiplantae</taxon>
        <taxon>Streptophyta</taxon>
        <taxon>Embryophyta</taxon>
        <taxon>Tracheophyta</taxon>
        <taxon>Spermatophyta</taxon>
        <taxon>Magnoliopsida</taxon>
        <taxon>eudicotyledons</taxon>
        <taxon>Gunneridae</taxon>
        <taxon>Pentapetalae</taxon>
        <taxon>rosids</taxon>
        <taxon>fabids</taxon>
        <taxon>Rosales</taxon>
        <taxon>Rosaceae</taxon>
        <taxon>Amygdaloideae</taxon>
        <taxon>Maleae</taxon>
        <taxon>Malus</taxon>
    </lineage>
</organism>
<dbReference type="CDD" id="cd18793">
    <property type="entry name" value="SF2_C_SNF"/>
    <property type="match status" value="1"/>
</dbReference>
<dbReference type="InterPro" id="IPR014001">
    <property type="entry name" value="Helicase_ATP-bd"/>
</dbReference>
<dbReference type="Proteomes" id="UP000315295">
    <property type="component" value="Unassembled WGS sequence"/>
</dbReference>
<dbReference type="SUPFAM" id="SSF52540">
    <property type="entry name" value="P-loop containing nucleoside triphosphate hydrolases"/>
    <property type="match status" value="2"/>
</dbReference>
<dbReference type="InterPro" id="IPR049730">
    <property type="entry name" value="SNF2/RAD54-like_C"/>
</dbReference>
<dbReference type="PROSITE" id="PS51192">
    <property type="entry name" value="HELICASE_ATP_BIND_1"/>
    <property type="match status" value="1"/>
</dbReference>
<feature type="compositionally biased region" description="Basic residues" evidence="7">
    <location>
        <begin position="243"/>
        <end position="264"/>
    </location>
</feature>
<reference evidence="10 11" key="1">
    <citation type="journal article" date="2019" name="G3 (Bethesda)">
        <title>Sequencing of a Wild Apple (Malus baccata) Genome Unravels the Differences Between Cultivated and Wild Apple Species Regarding Disease Resistance and Cold Tolerance.</title>
        <authorList>
            <person name="Chen X."/>
        </authorList>
    </citation>
    <scope>NUCLEOTIDE SEQUENCE [LARGE SCALE GENOMIC DNA]</scope>
    <source>
        <strain evidence="11">cv. Shandingzi</strain>
        <tissue evidence="10">Leaves</tissue>
    </source>
</reference>
<feature type="compositionally biased region" description="Polar residues" evidence="7">
    <location>
        <begin position="211"/>
        <end position="225"/>
    </location>
</feature>